<protein>
    <submittedName>
        <fullName evidence="4">Acyl carrier protein</fullName>
    </submittedName>
</protein>
<feature type="domain" description="Carrier" evidence="3">
    <location>
        <begin position="11"/>
        <end position="88"/>
    </location>
</feature>
<evidence type="ECO:0000256" key="1">
    <source>
        <dbReference type="ARBA" id="ARBA00022450"/>
    </source>
</evidence>
<gene>
    <name evidence="4" type="ORF">BC739_001290</name>
</gene>
<evidence type="ECO:0000256" key="2">
    <source>
        <dbReference type="ARBA" id="ARBA00022553"/>
    </source>
</evidence>
<comment type="caution">
    <text evidence="4">The sequence shown here is derived from an EMBL/GenBank/DDBJ whole genome shotgun (WGS) entry which is preliminary data.</text>
</comment>
<accession>A0ABR6BB50</accession>
<dbReference type="InterPro" id="IPR009081">
    <property type="entry name" value="PP-bd_ACP"/>
</dbReference>
<organism evidence="4 5">
    <name type="scientific">Kutzneria viridogrisea</name>
    <dbReference type="NCBI Taxonomy" id="47990"/>
    <lineage>
        <taxon>Bacteria</taxon>
        <taxon>Bacillati</taxon>
        <taxon>Actinomycetota</taxon>
        <taxon>Actinomycetes</taxon>
        <taxon>Pseudonocardiales</taxon>
        <taxon>Pseudonocardiaceae</taxon>
        <taxon>Kutzneria</taxon>
    </lineage>
</organism>
<name>A0ABR6BB50_9PSEU</name>
<dbReference type="EMBL" id="JACJID010000001">
    <property type="protein sequence ID" value="MBA8924093.1"/>
    <property type="molecule type" value="Genomic_DNA"/>
</dbReference>
<keyword evidence="1" id="KW-0596">Phosphopantetheine</keyword>
<evidence type="ECO:0000313" key="5">
    <source>
        <dbReference type="Proteomes" id="UP000517916"/>
    </source>
</evidence>
<dbReference type="PROSITE" id="PS50075">
    <property type="entry name" value="CARRIER"/>
    <property type="match status" value="1"/>
</dbReference>
<dbReference type="InterPro" id="IPR036736">
    <property type="entry name" value="ACP-like_sf"/>
</dbReference>
<dbReference type="Proteomes" id="UP000517916">
    <property type="component" value="Unassembled WGS sequence"/>
</dbReference>
<dbReference type="SUPFAM" id="SSF47336">
    <property type="entry name" value="ACP-like"/>
    <property type="match status" value="1"/>
</dbReference>
<proteinExistence type="predicted"/>
<dbReference type="SMART" id="SM00823">
    <property type="entry name" value="PKS_PP"/>
    <property type="match status" value="1"/>
</dbReference>
<dbReference type="RefSeq" id="WP_182836582.1">
    <property type="nucleotide sequence ID" value="NZ_BAAABQ010000065.1"/>
</dbReference>
<dbReference type="Pfam" id="PF00550">
    <property type="entry name" value="PP-binding"/>
    <property type="match status" value="1"/>
</dbReference>
<keyword evidence="2" id="KW-0597">Phosphoprotein</keyword>
<keyword evidence="5" id="KW-1185">Reference proteome</keyword>
<sequence length="93" mass="10558">MSEQVVTQRPPTEPEVWQWLVDKIAHRLGVPAQQVDVHRYFDEFDLDSTEALVLSGELESWLGFELETTALWYHPTIAELSAHIVAKRDGGGL</sequence>
<dbReference type="Gene3D" id="1.10.1200.10">
    <property type="entry name" value="ACP-like"/>
    <property type="match status" value="1"/>
</dbReference>
<evidence type="ECO:0000313" key="4">
    <source>
        <dbReference type="EMBL" id="MBA8924093.1"/>
    </source>
</evidence>
<dbReference type="InterPro" id="IPR020806">
    <property type="entry name" value="PKS_PP-bd"/>
</dbReference>
<reference evidence="4 5" key="1">
    <citation type="submission" date="2020-08" db="EMBL/GenBank/DDBJ databases">
        <title>Genomic Encyclopedia of Archaeal and Bacterial Type Strains, Phase II (KMG-II): from individual species to whole genera.</title>
        <authorList>
            <person name="Goeker M."/>
        </authorList>
    </citation>
    <scope>NUCLEOTIDE SEQUENCE [LARGE SCALE GENOMIC DNA]</scope>
    <source>
        <strain evidence="4 5">DSM 43850</strain>
    </source>
</reference>
<evidence type="ECO:0000259" key="3">
    <source>
        <dbReference type="PROSITE" id="PS50075"/>
    </source>
</evidence>